<feature type="transmembrane region" description="Helical" evidence="12">
    <location>
        <begin position="151"/>
        <end position="171"/>
    </location>
</feature>
<dbReference type="InterPro" id="IPR013655">
    <property type="entry name" value="PAS_fold_3"/>
</dbReference>
<dbReference type="PROSITE" id="PS50192">
    <property type="entry name" value="T_SNARE"/>
    <property type="match status" value="1"/>
</dbReference>
<comment type="subcellular location">
    <subcellularLocation>
        <location evidence="1">Cell inner membrane</location>
        <topology evidence="1">Multi-pass membrane protein</topology>
    </subcellularLocation>
</comment>
<keyword evidence="8 12" id="KW-0472">Membrane</keyword>
<dbReference type="FunFam" id="3.30.450.20:FF:000046">
    <property type="entry name" value="Aerotaxis sensor receptor"/>
    <property type="match status" value="1"/>
</dbReference>
<dbReference type="Gene3D" id="3.30.450.20">
    <property type="entry name" value="PAS domain"/>
    <property type="match status" value="1"/>
</dbReference>
<evidence type="ECO:0000313" key="17">
    <source>
        <dbReference type="Proteomes" id="UP000053902"/>
    </source>
</evidence>
<dbReference type="NCBIfam" id="TIGR00229">
    <property type="entry name" value="sensory_box"/>
    <property type="match status" value="1"/>
</dbReference>
<dbReference type="InterPro" id="IPR004090">
    <property type="entry name" value="Chemotax_Me-accpt_rcpt"/>
</dbReference>
<evidence type="ECO:0000256" key="3">
    <source>
        <dbReference type="ARBA" id="ARBA00022481"/>
    </source>
</evidence>
<keyword evidence="3" id="KW-0488">Methylation</keyword>
<proteinExistence type="inferred from homology"/>
<dbReference type="Gene3D" id="1.10.287.950">
    <property type="entry name" value="Methyl-accepting chemotaxis protein"/>
    <property type="match status" value="1"/>
</dbReference>
<dbReference type="HOGENOM" id="CLU_000445_107_26_6"/>
<accession>A0A078LRF6</accession>
<feature type="domain" description="T-SNARE coiled-coil homology" evidence="15">
    <location>
        <begin position="437"/>
        <end position="499"/>
    </location>
</feature>
<reference evidence="16 17" key="1">
    <citation type="submission" date="2014-07" db="EMBL/GenBank/DDBJ databases">
        <authorList>
            <person name="Urmite Genomes Urmite Genomes"/>
        </authorList>
    </citation>
    <scope>NUCLEOTIDE SEQUENCE [LARGE SCALE GENOMIC DNA]</scope>
    <source>
        <strain evidence="16 17">20_BN</strain>
    </source>
</reference>
<dbReference type="PROSITE" id="PS50112">
    <property type="entry name" value="PAS"/>
    <property type="match status" value="1"/>
</dbReference>
<dbReference type="eggNOG" id="COG0840">
    <property type="taxonomic scope" value="Bacteria"/>
</dbReference>
<dbReference type="EMBL" id="CCSF01000001">
    <property type="protein sequence ID" value="CDZ93880.1"/>
    <property type="molecule type" value="Genomic_DNA"/>
</dbReference>
<evidence type="ECO:0000259" key="13">
    <source>
        <dbReference type="PROSITE" id="PS50111"/>
    </source>
</evidence>
<gene>
    <name evidence="16" type="primary">aer-2</name>
    <name evidence="16" type="ORF">BN1079_01185</name>
</gene>
<sequence>MRKNLPITHREFAFSDQERLISTTDLKGRITYCNDIFASVSGFERQDLIGAPHNLIRHPDVPSAVFEHLWSTLKAGQPWMGIVKNRRKDGDHYWVNAYVTPVLDLQRQVIGYESVRTKPTREQIKRAEALYARLNSGKRGVPLRDSWIPQIANWLPFILTSLIGFAVGTWLNNVGGLLLAAALTIPLGLAGLHWQSRSTRRLVRLAEHSLSDPLIAKMYTDSQGSEARLEMAMLSEQARLKTCLTRLLDSAVQLEQQAKRAEELASSSSGGLAKQHHETSQVATAINQMAATTQEVASNVALAADATGQASRLTSQGREISAQTRQAIELLAATVSETGDTVTELARNSDEIGSVVDVIKSIADQTNLLALNAAIEAARAGDSGRGFAVVADEVRQLSQRTATATGDIHQLIEKLQQQAQQAVKATEQGKAQAGIGVERVIDADKALAGIGVAVESIIEMTTQIASATEQQSAVADEISRNVSNIADLANQTSGDAQSTALLSEELEATARAQSALVERFNR</sequence>
<dbReference type="Pfam" id="PF08447">
    <property type="entry name" value="PAS_3"/>
    <property type="match status" value="1"/>
</dbReference>
<dbReference type="InterPro" id="IPR004089">
    <property type="entry name" value="MCPsignal_dom"/>
</dbReference>
<dbReference type="GO" id="GO:0005886">
    <property type="term" value="C:plasma membrane"/>
    <property type="evidence" value="ECO:0007669"/>
    <property type="project" value="UniProtKB-SubCell"/>
</dbReference>
<evidence type="ECO:0000256" key="6">
    <source>
        <dbReference type="ARBA" id="ARBA00022692"/>
    </source>
</evidence>
<evidence type="ECO:0000256" key="9">
    <source>
        <dbReference type="ARBA" id="ARBA00023224"/>
    </source>
</evidence>
<evidence type="ECO:0000256" key="2">
    <source>
        <dbReference type="ARBA" id="ARBA00022475"/>
    </source>
</evidence>
<evidence type="ECO:0000256" key="12">
    <source>
        <dbReference type="SAM" id="Phobius"/>
    </source>
</evidence>
<dbReference type="GO" id="GO:0007165">
    <property type="term" value="P:signal transduction"/>
    <property type="evidence" value="ECO:0007669"/>
    <property type="project" value="UniProtKB-KW"/>
</dbReference>
<dbReference type="InterPro" id="IPR000014">
    <property type="entry name" value="PAS"/>
</dbReference>
<dbReference type="SMART" id="SM00086">
    <property type="entry name" value="PAC"/>
    <property type="match status" value="1"/>
</dbReference>
<evidence type="ECO:0000313" key="16">
    <source>
        <dbReference type="EMBL" id="CDZ93880.1"/>
    </source>
</evidence>
<dbReference type="CDD" id="cd00130">
    <property type="entry name" value="PAS"/>
    <property type="match status" value="1"/>
</dbReference>
<dbReference type="GO" id="GO:0004888">
    <property type="term" value="F:transmembrane signaling receptor activity"/>
    <property type="evidence" value="ECO:0007669"/>
    <property type="project" value="InterPro"/>
</dbReference>
<evidence type="ECO:0000256" key="5">
    <source>
        <dbReference type="ARBA" id="ARBA00022519"/>
    </source>
</evidence>
<keyword evidence="6 12" id="KW-0812">Transmembrane</keyword>
<evidence type="ECO:0000256" key="1">
    <source>
        <dbReference type="ARBA" id="ARBA00004429"/>
    </source>
</evidence>
<dbReference type="PROSITE" id="PS50111">
    <property type="entry name" value="CHEMOTAXIS_TRANSDUC_2"/>
    <property type="match status" value="1"/>
</dbReference>
<feature type="domain" description="PAS" evidence="14">
    <location>
        <begin position="21"/>
        <end position="76"/>
    </location>
</feature>
<dbReference type="InterPro" id="IPR000727">
    <property type="entry name" value="T_SNARE_dom"/>
</dbReference>
<keyword evidence="5" id="KW-0997">Cell inner membrane</keyword>
<dbReference type="STRING" id="1499686.BN1079_01185"/>
<dbReference type="CDD" id="cd11386">
    <property type="entry name" value="MCP_signal"/>
    <property type="match status" value="1"/>
</dbReference>
<dbReference type="SMART" id="SM00283">
    <property type="entry name" value="MA"/>
    <property type="match status" value="1"/>
</dbReference>
<name>A0A078LRF6_9PSED</name>
<keyword evidence="2" id="KW-1003">Cell membrane</keyword>
<organism evidence="16 17">
    <name type="scientific">Pseudomonas saudiphocaensis</name>
    <dbReference type="NCBI Taxonomy" id="1499686"/>
    <lineage>
        <taxon>Bacteria</taxon>
        <taxon>Pseudomonadati</taxon>
        <taxon>Pseudomonadota</taxon>
        <taxon>Gammaproteobacteria</taxon>
        <taxon>Pseudomonadales</taxon>
        <taxon>Pseudomonadaceae</taxon>
        <taxon>Pseudomonas</taxon>
    </lineage>
</organism>
<keyword evidence="4" id="KW-0145">Chemotaxis</keyword>
<feature type="transmembrane region" description="Helical" evidence="12">
    <location>
        <begin position="177"/>
        <end position="194"/>
    </location>
</feature>
<evidence type="ECO:0000256" key="4">
    <source>
        <dbReference type="ARBA" id="ARBA00022500"/>
    </source>
</evidence>
<dbReference type="FunFam" id="1.10.287.950:FF:000001">
    <property type="entry name" value="Methyl-accepting chemotaxis sensory transducer"/>
    <property type="match status" value="1"/>
</dbReference>
<evidence type="ECO:0000256" key="7">
    <source>
        <dbReference type="ARBA" id="ARBA00022989"/>
    </source>
</evidence>
<dbReference type="PANTHER" id="PTHR32089:SF74">
    <property type="entry name" value="METHYL-ACCEPTING CHEMOTAXIS PROTEIN AER"/>
    <property type="match status" value="1"/>
</dbReference>
<keyword evidence="17" id="KW-1185">Reference proteome</keyword>
<evidence type="ECO:0000259" key="15">
    <source>
        <dbReference type="PROSITE" id="PS50192"/>
    </source>
</evidence>
<dbReference type="SUPFAM" id="SSF55785">
    <property type="entry name" value="PYP-like sensor domain (PAS domain)"/>
    <property type="match status" value="1"/>
</dbReference>
<dbReference type="SUPFAM" id="SSF58104">
    <property type="entry name" value="Methyl-accepting chemotaxis protein (MCP) signaling domain"/>
    <property type="match status" value="1"/>
</dbReference>
<feature type="domain" description="Methyl-accepting transducer" evidence="13">
    <location>
        <begin position="250"/>
        <end position="486"/>
    </location>
</feature>
<evidence type="ECO:0000256" key="11">
    <source>
        <dbReference type="PROSITE-ProRule" id="PRU00284"/>
    </source>
</evidence>
<protein>
    <submittedName>
        <fullName evidence="16">Aerotaxis receptor Aer-2</fullName>
    </submittedName>
</protein>
<dbReference type="Proteomes" id="UP000053902">
    <property type="component" value="Unassembled WGS sequence"/>
</dbReference>
<evidence type="ECO:0000259" key="14">
    <source>
        <dbReference type="PROSITE" id="PS50112"/>
    </source>
</evidence>
<dbReference type="PANTHER" id="PTHR32089">
    <property type="entry name" value="METHYL-ACCEPTING CHEMOTAXIS PROTEIN MCPB"/>
    <property type="match status" value="1"/>
</dbReference>
<comment type="similarity">
    <text evidence="10">Belongs to the methyl-accepting chemotaxis (MCP) protein family.</text>
</comment>
<dbReference type="InterPro" id="IPR001610">
    <property type="entry name" value="PAC"/>
</dbReference>
<dbReference type="OrthoDB" id="5675566at2"/>
<dbReference type="PRINTS" id="PR00260">
    <property type="entry name" value="CHEMTRNSDUCR"/>
</dbReference>
<keyword evidence="9 11" id="KW-0807">Transducer</keyword>
<dbReference type="InterPro" id="IPR035965">
    <property type="entry name" value="PAS-like_dom_sf"/>
</dbReference>
<dbReference type="GO" id="GO:0052131">
    <property type="term" value="P:positive aerotaxis"/>
    <property type="evidence" value="ECO:0007669"/>
    <property type="project" value="UniProtKB-ARBA"/>
</dbReference>
<dbReference type="AlphaFoldDB" id="A0A078LRF6"/>
<keyword evidence="16" id="KW-0675">Receptor</keyword>
<dbReference type="Pfam" id="PF00015">
    <property type="entry name" value="MCPsignal"/>
    <property type="match status" value="1"/>
</dbReference>
<evidence type="ECO:0000256" key="8">
    <source>
        <dbReference type="ARBA" id="ARBA00023136"/>
    </source>
</evidence>
<keyword evidence="7 12" id="KW-1133">Transmembrane helix</keyword>
<evidence type="ECO:0000256" key="10">
    <source>
        <dbReference type="ARBA" id="ARBA00029447"/>
    </source>
</evidence>